<evidence type="ECO:0000313" key="2">
    <source>
        <dbReference type="EMBL" id="TPX46725.1"/>
    </source>
</evidence>
<accession>A0A507D5Y2</accession>
<dbReference type="PANTHER" id="PTHR12716">
    <property type="entry name" value="TRANSCRIPTION INITIATION FACTOR IIE, BETA SUBUNIT"/>
    <property type="match status" value="1"/>
</dbReference>
<protein>
    <recommendedName>
        <fullName evidence="6">Transcription initiation factor IIE subunit beta</fullName>
    </recommendedName>
</protein>
<dbReference type="OrthoDB" id="3907302at2759"/>
<dbReference type="PANTHER" id="PTHR12716:SF8">
    <property type="entry name" value="TRANSCRIPTION INITIATION FACTOR IIE SUBUNIT BETA"/>
    <property type="match status" value="1"/>
</dbReference>
<dbReference type="InterPro" id="IPR016656">
    <property type="entry name" value="TFIIE-bsu"/>
</dbReference>
<dbReference type="Proteomes" id="UP000320475">
    <property type="component" value="Unassembled WGS sequence"/>
</dbReference>
<dbReference type="GO" id="GO:0006367">
    <property type="term" value="P:transcription initiation at RNA polymerase II promoter"/>
    <property type="evidence" value="ECO:0007669"/>
    <property type="project" value="InterPro"/>
</dbReference>
<dbReference type="VEuPathDB" id="FungiDB:SeMB42_g01867"/>
<keyword evidence="4" id="KW-1185">Reference proteome</keyword>
<evidence type="ECO:0000313" key="3">
    <source>
        <dbReference type="EMBL" id="TPX51570.1"/>
    </source>
</evidence>
<dbReference type="EMBL" id="QEAN01000052">
    <property type="protein sequence ID" value="TPX51570.1"/>
    <property type="molecule type" value="Genomic_DNA"/>
</dbReference>
<sequence length="284" mass="31993">MDSRKSQSLPARAVNGGIKKAASPRQSTPISRKAPPASSTMSKNSPSGTPKPAPPPSVVKSEGDVRRDAWRSETMFKIIDLIKSDERPFRFSEVQLHVGGVAWQKDTVLLKSLKDSANVEIDDKAESIQYKWKYAIKNKNDLLEVLRTYKGVTQLDDIASNTFSKQLHALTFELARDGWIRILERQKGSDAPKSVYYDPWSQTEECRMVNMSDADRELWESVLVDPEQVEAELKKLELTSITAAEKPKPKQGSEQTKKKARKATSRAVKLIFLADKVFCCIDFY</sequence>
<dbReference type="GO" id="GO:0001097">
    <property type="term" value="F:TFIIH-class transcription factor complex binding"/>
    <property type="evidence" value="ECO:0007669"/>
    <property type="project" value="TreeGrafter"/>
</dbReference>
<gene>
    <name evidence="2" type="ORF">SeLEV6574_g03086</name>
    <name evidence="3" type="ORF">SeMB42_g01867</name>
</gene>
<name>A0A507D5Y2_9FUNG</name>
<dbReference type="EMBL" id="QEAM01000096">
    <property type="protein sequence ID" value="TPX46725.1"/>
    <property type="molecule type" value="Genomic_DNA"/>
</dbReference>
<evidence type="ECO:0008006" key="6">
    <source>
        <dbReference type="Google" id="ProtNLM"/>
    </source>
</evidence>
<proteinExistence type="predicted"/>
<dbReference type="AlphaFoldDB" id="A0A507D5Y2"/>
<dbReference type="GO" id="GO:0005673">
    <property type="term" value="C:transcription factor TFIIE complex"/>
    <property type="evidence" value="ECO:0007669"/>
    <property type="project" value="InterPro"/>
</dbReference>
<evidence type="ECO:0000313" key="5">
    <source>
        <dbReference type="Proteomes" id="UP000320475"/>
    </source>
</evidence>
<organism evidence="2 5">
    <name type="scientific">Synchytrium endobioticum</name>
    <dbReference type="NCBI Taxonomy" id="286115"/>
    <lineage>
        <taxon>Eukaryota</taxon>
        <taxon>Fungi</taxon>
        <taxon>Fungi incertae sedis</taxon>
        <taxon>Chytridiomycota</taxon>
        <taxon>Chytridiomycota incertae sedis</taxon>
        <taxon>Chytridiomycetes</taxon>
        <taxon>Synchytriales</taxon>
        <taxon>Synchytriaceae</taxon>
        <taxon>Synchytrium</taxon>
    </lineage>
</organism>
<feature type="region of interest" description="Disordered" evidence="1">
    <location>
        <begin position="1"/>
        <end position="65"/>
    </location>
</feature>
<comment type="caution">
    <text evidence="2">The sequence shown here is derived from an EMBL/GenBank/DDBJ whole genome shotgun (WGS) entry which is preliminary data.</text>
</comment>
<evidence type="ECO:0000256" key="1">
    <source>
        <dbReference type="SAM" id="MobiDB-lite"/>
    </source>
</evidence>
<evidence type="ECO:0000313" key="4">
    <source>
        <dbReference type="Proteomes" id="UP000317494"/>
    </source>
</evidence>
<dbReference type="Proteomes" id="UP000317494">
    <property type="component" value="Unassembled WGS sequence"/>
</dbReference>
<reference evidence="4 5" key="1">
    <citation type="journal article" date="2019" name="Sci. Rep.">
        <title>Comparative genomics of chytrid fungi reveal insights into the obligate biotrophic and pathogenic lifestyle of Synchytrium endobioticum.</title>
        <authorList>
            <person name="van de Vossenberg B.T.L.H."/>
            <person name="Warris S."/>
            <person name="Nguyen H.D.T."/>
            <person name="van Gent-Pelzer M.P.E."/>
            <person name="Joly D.L."/>
            <person name="van de Geest H.C."/>
            <person name="Bonants P.J.M."/>
            <person name="Smith D.S."/>
            <person name="Levesque C.A."/>
            <person name="van der Lee T.A.J."/>
        </authorList>
    </citation>
    <scope>NUCLEOTIDE SEQUENCE [LARGE SCALE GENOMIC DNA]</scope>
    <source>
        <strain evidence="2 5">LEV6574</strain>
        <strain evidence="3 4">MB42</strain>
    </source>
</reference>